<gene>
    <name evidence="6" type="ORF">HY29_01495</name>
</gene>
<dbReference type="GO" id="GO:0015562">
    <property type="term" value="F:efflux transmembrane transporter activity"/>
    <property type="evidence" value="ECO:0007669"/>
    <property type="project" value="TreeGrafter"/>
</dbReference>
<dbReference type="NCBIfam" id="TIGR01730">
    <property type="entry name" value="RND_mfp"/>
    <property type="match status" value="1"/>
</dbReference>
<evidence type="ECO:0000259" key="4">
    <source>
        <dbReference type="Pfam" id="PF25973"/>
    </source>
</evidence>
<feature type="domain" description="CusB-like beta-barrel" evidence="3">
    <location>
        <begin position="189"/>
        <end position="261"/>
    </location>
</feature>
<evidence type="ECO:0000256" key="2">
    <source>
        <dbReference type="SAM" id="Coils"/>
    </source>
</evidence>
<feature type="domain" description="CzcB-like barrel-sandwich hybrid" evidence="4">
    <location>
        <begin position="56"/>
        <end position="183"/>
    </location>
</feature>
<organism evidence="6 7">
    <name type="scientific">Hyphomonas beringensis</name>
    <dbReference type="NCBI Taxonomy" id="1280946"/>
    <lineage>
        <taxon>Bacteria</taxon>
        <taxon>Pseudomonadati</taxon>
        <taxon>Pseudomonadota</taxon>
        <taxon>Alphaproteobacteria</taxon>
        <taxon>Hyphomonadales</taxon>
        <taxon>Hyphomonadaceae</taxon>
        <taxon>Hyphomonas</taxon>
    </lineage>
</organism>
<dbReference type="PATRIC" id="fig|1280946.3.peg.1371"/>
<proteinExistence type="inferred from homology"/>
<keyword evidence="2" id="KW-0175">Coiled coil</keyword>
<dbReference type="Pfam" id="PF25989">
    <property type="entry name" value="YknX_C"/>
    <property type="match status" value="1"/>
</dbReference>
<dbReference type="EMBL" id="AWFF01000032">
    <property type="protein sequence ID" value="KCZ54905.1"/>
    <property type="molecule type" value="Genomic_DNA"/>
</dbReference>
<dbReference type="InterPro" id="IPR058647">
    <property type="entry name" value="BSH_CzcB-like"/>
</dbReference>
<dbReference type="InterPro" id="IPR058637">
    <property type="entry name" value="YknX-like_C"/>
</dbReference>
<dbReference type="InterPro" id="IPR006143">
    <property type="entry name" value="RND_pump_MFP"/>
</dbReference>
<dbReference type="Proteomes" id="UP000027037">
    <property type="component" value="Unassembled WGS sequence"/>
</dbReference>
<evidence type="ECO:0000259" key="5">
    <source>
        <dbReference type="Pfam" id="PF25989"/>
    </source>
</evidence>
<evidence type="ECO:0000256" key="1">
    <source>
        <dbReference type="ARBA" id="ARBA00009477"/>
    </source>
</evidence>
<comment type="similarity">
    <text evidence="1">Belongs to the membrane fusion protein (MFP) (TC 8.A.1) family.</text>
</comment>
<evidence type="ECO:0000313" key="6">
    <source>
        <dbReference type="EMBL" id="KCZ54905.1"/>
    </source>
</evidence>
<keyword evidence="7" id="KW-1185">Reference proteome</keyword>
<name>A0A062UFK5_9PROT</name>
<dbReference type="Gene3D" id="2.40.420.20">
    <property type="match status" value="1"/>
</dbReference>
<dbReference type="SUPFAM" id="SSF111369">
    <property type="entry name" value="HlyD-like secretion proteins"/>
    <property type="match status" value="1"/>
</dbReference>
<dbReference type="Gene3D" id="1.10.287.470">
    <property type="entry name" value="Helix hairpin bin"/>
    <property type="match status" value="1"/>
</dbReference>
<accession>A0A062UFK5</accession>
<protein>
    <submittedName>
        <fullName evidence="6">Uncharacterized protein</fullName>
    </submittedName>
</protein>
<dbReference type="GO" id="GO:1990281">
    <property type="term" value="C:efflux pump complex"/>
    <property type="evidence" value="ECO:0007669"/>
    <property type="project" value="TreeGrafter"/>
</dbReference>
<evidence type="ECO:0000259" key="3">
    <source>
        <dbReference type="Pfam" id="PF25954"/>
    </source>
</evidence>
<dbReference type="PANTHER" id="PTHR30469:SF11">
    <property type="entry name" value="BLL4320 PROTEIN"/>
    <property type="match status" value="1"/>
</dbReference>
<comment type="caution">
    <text evidence="6">The sequence shown here is derived from an EMBL/GenBank/DDBJ whole genome shotgun (WGS) entry which is preliminary data.</text>
</comment>
<feature type="domain" description="YknX-like C-terminal permuted SH3-like" evidence="5">
    <location>
        <begin position="269"/>
        <end position="333"/>
    </location>
</feature>
<dbReference type="AlphaFoldDB" id="A0A062UFK5"/>
<dbReference type="Pfam" id="PF25973">
    <property type="entry name" value="BSH_CzcB"/>
    <property type="match status" value="1"/>
</dbReference>
<dbReference type="PANTHER" id="PTHR30469">
    <property type="entry name" value="MULTIDRUG RESISTANCE PROTEIN MDTA"/>
    <property type="match status" value="1"/>
</dbReference>
<sequence>MVPGVLLVTACGGSNEAQQPAARDAERSVRIIAQPVRLTHEASKVEAVGTARAERAATIFPETSGLVTSVNFVSGQYVKKGTVLAQLDNVQQRLAVAKAEIALKDAQQLLERYERIDVPGAVSTSQIDAAKTAVEAAKVDLDVSKELLDDRAVRAPFSGYVGFTDIDPGARVTQSTEITRIDDRDVLFVDFSLPEQLFGQIEAGSILHVDPFASVNAKVEAEVTVVGSRINVEERSFTVRAAIDNSDDVLRPGMSFRVSFDVAGDAYPEVPEASIVWGGDGPYLWAVEDGKAKRMPVTIITRKEGRVLVRADLQEGDLIIAEGVQKVRDGTPVMNIVESRKEISRGVPSGAVSAQGALE</sequence>
<dbReference type="eggNOG" id="COG0845">
    <property type="taxonomic scope" value="Bacteria"/>
</dbReference>
<dbReference type="STRING" id="1280946.HY29_01495"/>
<dbReference type="Gene3D" id="2.40.50.100">
    <property type="match status" value="1"/>
</dbReference>
<dbReference type="InterPro" id="IPR058792">
    <property type="entry name" value="Beta-barrel_RND_2"/>
</dbReference>
<evidence type="ECO:0000313" key="7">
    <source>
        <dbReference type="Proteomes" id="UP000027037"/>
    </source>
</evidence>
<feature type="coiled-coil region" evidence="2">
    <location>
        <begin position="87"/>
        <end position="116"/>
    </location>
</feature>
<dbReference type="Pfam" id="PF25954">
    <property type="entry name" value="Beta-barrel_RND_2"/>
    <property type="match status" value="1"/>
</dbReference>
<dbReference type="Gene3D" id="2.40.30.170">
    <property type="match status" value="1"/>
</dbReference>
<reference evidence="6 7" key="1">
    <citation type="journal article" date="2014" name="Antonie Van Leeuwenhoek">
        <title>Hyphomonas beringensis sp. nov. and Hyphomonas chukchiensis sp. nov., isolated from surface seawater of the Bering Sea and Chukchi Sea.</title>
        <authorList>
            <person name="Li C."/>
            <person name="Lai Q."/>
            <person name="Li G."/>
            <person name="Dong C."/>
            <person name="Wang J."/>
            <person name="Liao Y."/>
            <person name="Shao Z."/>
        </authorList>
    </citation>
    <scope>NUCLEOTIDE SEQUENCE [LARGE SCALE GENOMIC DNA]</scope>
    <source>
        <strain evidence="6 7">25B14_1</strain>
    </source>
</reference>